<reference evidence="2" key="2">
    <citation type="journal article" date="2011" name="Proc. Natl. Acad. Sci. U.S.A.">
        <title>Obligate biotrophy features unraveled by the genomic analysis of rust fungi.</title>
        <authorList>
            <person name="Duplessis S."/>
            <person name="Cuomo C.A."/>
            <person name="Lin Y.-C."/>
            <person name="Aerts A."/>
            <person name="Tisserant E."/>
            <person name="Veneault-Fourrey C."/>
            <person name="Joly D.L."/>
            <person name="Hacquard S."/>
            <person name="Amselem J."/>
            <person name="Cantarel B.L."/>
            <person name="Chiu R."/>
            <person name="Coutinho P.M."/>
            <person name="Feau N."/>
            <person name="Field M."/>
            <person name="Frey P."/>
            <person name="Gelhaye E."/>
            <person name="Goldberg J."/>
            <person name="Grabherr M.G."/>
            <person name="Kodira C.D."/>
            <person name="Kohler A."/>
            <person name="Kuees U."/>
            <person name="Lindquist E.A."/>
            <person name="Lucas S.M."/>
            <person name="Mago R."/>
            <person name="Mauceli E."/>
            <person name="Morin E."/>
            <person name="Murat C."/>
            <person name="Pangilinan J.L."/>
            <person name="Park R."/>
            <person name="Pearson M."/>
            <person name="Quesneville H."/>
            <person name="Rouhier N."/>
            <person name="Sakthikumar S."/>
            <person name="Salamov A.A."/>
            <person name="Schmutz J."/>
            <person name="Selles B."/>
            <person name="Shapiro H."/>
            <person name="Tanguay P."/>
            <person name="Tuskan G.A."/>
            <person name="Henrissat B."/>
            <person name="Van de Peer Y."/>
            <person name="Rouze P."/>
            <person name="Ellis J.G."/>
            <person name="Dodds P.N."/>
            <person name="Schein J.E."/>
            <person name="Zhong S."/>
            <person name="Hamelin R.C."/>
            <person name="Grigoriev I.V."/>
            <person name="Szabo L.J."/>
            <person name="Martin F."/>
        </authorList>
    </citation>
    <scope>NUCLEOTIDE SEQUENCE [LARGE SCALE GENOMIC DNA]</scope>
    <source>
        <strain evidence="2">CRL 75-36-700-3 / race SCCL</strain>
    </source>
</reference>
<reference key="1">
    <citation type="submission" date="2007-01" db="EMBL/GenBank/DDBJ databases">
        <title>The Genome Sequence of Puccinia graminis f. sp. tritici Strain CRL 75-36-700-3.</title>
        <authorList>
            <consortium name="The Broad Institute Genome Sequencing Platform"/>
            <person name="Birren B."/>
            <person name="Lander E."/>
            <person name="Galagan J."/>
            <person name="Nusbaum C."/>
            <person name="Devon K."/>
            <person name="Cuomo C."/>
            <person name="Jaffe D."/>
            <person name="Butler J."/>
            <person name="Alvarez P."/>
            <person name="Gnerre S."/>
            <person name="Grabherr M."/>
            <person name="Mauceli E."/>
            <person name="Brockman W."/>
            <person name="Young S."/>
            <person name="LaButti K."/>
            <person name="Sykes S."/>
            <person name="DeCaprio D."/>
            <person name="Crawford M."/>
            <person name="Koehrsen M."/>
            <person name="Engels R."/>
            <person name="Montgomery P."/>
            <person name="Pearson M."/>
            <person name="Howarth C."/>
            <person name="Larson L."/>
            <person name="White J."/>
            <person name="Zeng Q."/>
            <person name="Kodira C."/>
            <person name="Yandava C."/>
            <person name="Alvarado L."/>
            <person name="O'Leary S."/>
            <person name="Szabo L."/>
            <person name="Dean R."/>
            <person name="Schein J."/>
        </authorList>
    </citation>
    <scope>NUCLEOTIDE SEQUENCE</scope>
    <source>
        <strain>CRL 75-36-700-3</strain>
    </source>
</reference>
<gene>
    <name evidence="1" type="ORF">PGTG_08803</name>
</gene>
<sequence length="147" mass="16673">MGSFRYCGVPSQGKIQEGSEYHVIEAGRWEVAVEVDGGKLRFFVDEEGSQRWNILNDSPHPVFFRLQLFTPDQPKKNTLSQNSLHLADDDNGQKILVDQGRIKPTHSRRLSFKINESIVLQFALERTAGEAGILQSSQAWLTNLFKN</sequence>
<dbReference type="VEuPathDB" id="FungiDB:PGTG_08803"/>
<dbReference type="Proteomes" id="UP000008783">
    <property type="component" value="Unassembled WGS sequence"/>
</dbReference>
<evidence type="ECO:0000313" key="1">
    <source>
        <dbReference type="EMBL" id="EFP82607.2"/>
    </source>
</evidence>
<dbReference type="OrthoDB" id="10299205at2759"/>
<dbReference type="AlphaFoldDB" id="E3KE65"/>
<accession>E3KE65</accession>
<dbReference type="KEGG" id="pgr:PGTG_08803"/>
<dbReference type="InParanoid" id="E3KE65"/>
<name>E3KE65_PUCGT</name>
<dbReference type="EMBL" id="DS178283">
    <property type="protein sequence ID" value="EFP82607.2"/>
    <property type="molecule type" value="Genomic_DNA"/>
</dbReference>
<dbReference type="RefSeq" id="XP_003327026.2">
    <property type="nucleotide sequence ID" value="XM_003326978.2"/>
</dbReference>
<keyword evidence="2" id="KW-1185">Reference proteome</keyword>
<evidence type="ECO:0000313" key="2">
    <source>
        <dbReference type="Proteomes" id="UP000008783"/>
    </source>
</evidence>
<dbReference type="GeneID" id="10529990"/>
<organism evidence="1 2">
    <name type="scientific">Puccinia graminis f. sp. tritici (strain CRL 75-36-700-3 / race SCCL)</name>
    <name type="common">Black stem rust fungus</name>
    <dbReference type="NCBI Taxonomy" id="418459"/>
    <lineage>
        <taxon>Eukaryota</taxon>
        <taxon>Fungi</taxon>
        <taxon>Dikarya</taxon>
        <taxon>Basidiomycota</taxon>
        <taxon>Pucciniomycotina</taxon>
        <taxon>Pucciniomycetes</taxon>
        <taxon>Pucciniales</taxon>
        <taxon>Pucciniaceae</taxon>
        <taxon>Puccinia</taxon>
    </lineage>
</organism>
<proteinExistence type="predicted"/>
<protein>
    <submittedName>
        <fullName evidence="1">Uncharacterized protein</fullName>
    </submittedName>
</protein>
<dbReference type="HOGENOM" id="CLU_1769034_0_0_1"/>